<evidence type="ECO:0000313" key="12">
    <source>
        <dbReference type="Proteomes" id="UP000186594"/>
    </source>
</evidence>
<feature type="coiled-coil region" evidence="9">
    <location>
        <begin position="794"/>
        <end position="821"/>
    </location>
</feature>
<dbReference type="EMBL" id="LXFE01000206">
    <property type="protein sequence ID" value="OLL26315.1"/>
    <property type="molecule type" value="Genomic_DNA"/>
</dbReference>
<dbReference type="OMA" id="GQKTVCA"/>
<dbReference type="InterPro" id="IPR010935">
    <property type="entry name" value="SMC_hinge"/>
</dbReference>
<evidence type="ECO:0000256" key="5">
    <source>
        <dbReference type="ARBA" id="ARBA00023054"/>
    </source>
</evidence>
<evidence type="ECO:0000313" key="11">
    <source>
        <dbReference type="EMBL" id="OLL26315.1"/>
    </source>
</evidence>
<feature type="coiled-coil region" evidence="9">
    <location>
        <begin position="460"/>
        <end position="515"/>
    </location>
</feature>
<evidence type="ECO:0000256" key="2">
    <source>
        <dbReference type="ARBA" id="ARBA00005917"/>
    </source>
</evidence>
<dbReference type="InterPro" id="IPR036277">
    <property type="entry name" value="SMC_hinge_sf"/>
</dbReference>
<dbReference type="Gene3D" id="1.20.1060.20">
    <property type="match status" value="1"/>
</dbReference>
<evidence type="ECO:0000256" key="4">
    <source>
        <dbReference type="ARBA" id="ARBA00022776"/>
    </source>
</evidence>
<keyword evidence="5 9" id="KW-0175">Coiled coil</keyword>
<dbReference type="PANTHER" id="PTHR43977">
    <property type="entry name" value="STRUCTURAL MAINTENANCE OF CHROMOSOMES PROTEIN 3"/>
    <property type="match status" value="1"/>
</dbReference>
<dbReference type="STRING" id="1198029.A0A1U7LUG1"/>
<dbReference type="SMART" id="SM00968">
    <property type="entry name" value="SMC_hinge"/>
    <property type="match status" value="1"/>
</dbReference>
<comment type="subcellular location">
    <subcellularLocation>
        <location evidence="1 8">Nucleus</location>
    </subcellularLocation>
</comment>
<dbReference type="OrthoDB" id="431497at2759"/>
<evidence type="ECO:0000259" key="10">
    <source>
        <dbReference type="SMART" id="SM00968"/>
    </source>
</evidence>
<keyword evidence="4" id="KW-0498">Mitosis</keyword>
<dbReference type="GO" id="GO:0051276">
    <property type="term" value="P:chromosome organization"/>
    <property type="evidence" value="ECO:0007669"/>
    <property type="project" value="InterPro"/>
</dbReference>
<dbReference type="Pfam" id="PF06470">
    <property type="entry name" value="SMC_hinge"/>
    <property type="match status" value="1"/>
</dbReference>
<organism evidence="11 12">
    <name type="scientific">Neolecta irregularis (strain DAH-3)</name>
    <dbReference type="NCBI Taxonomy" id="1198029"/>
    <lineage>
        <taxon>Eukaryota</taxon>
        <taxon>Fungi</taxon>
        <taxon>Dikarya</taxon>
        <taxon>Ascomycota</taxon>
        <taxon>Taphrinomycotina</taxon>
        <taxon>Neolectales</taxon>
        <taxon>Neolectaceae</taxon>
        <taxon>Neolecta</taxon>
    </lineage>
</organism>
<dbReference type="GO" id="GO:0005524">
    <property type="term" value="F:ATP binding"/>
    <property type="evidence" value="ECO:0007669"/>
    <property type="project" value="InterPro"/>
</dbReference>
<dbReference type="FunFam" id="3.40.50.300:FF:000424">
    <property type="entry name" value="Structural maintenance of chromosomes 3"/>
    <property type="match status" value="1"/>
</dbReference>
<dbReference type="GO" id="GO:0005694">
    <property type="term" value="C:chromosome"/>
    <property type="evidence" value="ECO:0007669"/>
    <property type="project" value="InterPro"/>
</dbReference>
<dbReference type="GO" id="GO:0005634">
    <property type="term" value="C:nucleus"/>
    <property type="evidence" value="ECO:0007669"/>
    <property type="project" value="UniProtKB-SubCell"/>
</dbReference>
<dbReference type="InterPro" id="IPR003395">
    <property type="entry name" value="RecF/RecN/SMC_N"/>
</dbReference>
<feature type="coiled-coil region" evidence="9">
    <location>
        <begin position="682"/>
        <end position="723"/>
    </location>
</feature>
<comment type="similarity">
    <text evidence="2">Belongs to the SMC family. SMC3 subfamily.</text>
</comment>
<dbReference type="FunFam" id="3.40.50.300:FF:000370">
    <property type="entry name" value="Structural maintenance of chromosomes 3"/>
    <property type="match status" value="1"/>
</dbReference>
<dbReference type="InterPro" id="IPR027417">
    <property type="entry name" value="P-loop_NTPase"/>
</dbReference>
<evidence type="ECO:0000256" key="8">
    <source>
        <dbReference type="PIRNR" id="PIRNR005719"/>
    </source>
</evidence>
<keyword evidence="3" id="KW-0132">Cell division</keyword>
<reference evidence="11 12" key="1">
    <citation type="submission" date="2016-04" db="EMBL/GenBank/DDBJ databases">
        <title>Evolutionary innovation and constraint leading to complex multicellularity in the Ascomycota.</title>
        <authorList>
            <person name="Cisse O."/>
            <person name="Nguyen A."/>
            <person name="Hewitt D.A."/>
            <person name="Jedd G."/>
            <person name="Stajich J.E."/>
        </authorList>
    </citation>
    <scope>NUCLEOTIDE SEQUENCE [LARGE SCALE GENOMIC DNA]</scope>
    <source>
        <strain evidence="11 12">DAH-3</strain>
    </source>
</reference>
<dbReference type="GO" id="GO:0016887">
    <property type="term" value="F:ATP hydrolysis activity"/>
    <property type="evidence" value="ECO:0007669"/>
    <property type="project" value="InterPro"/>
</dbReference>
<protein>
    <recommendedName>
        <fullName evidence="8">Structural maintenance of chromosomes protein</fullName>
    </recommendedName>
</protein>
<accession>A0A1U7LUG1</accession>
<evidence type="ECO:0000256" key="7">
    <source>
        <dbReference type="ARBA" id="ARBA00023306"/>
    </source>
</evidence>
<evidence type="ECO:0000256" key="9">
    <source>
        <dbReference type="SAM" id="Coils"/>
    </source>
</evidence>
<dbReference type="SUPFAM" id="SSF52540">
    <property type="entry name" value="P-loop containing nucleoside triphosphate hydrolases"/>
    <property type="match status" value="2"/>
</dbReference>
<dbReference type="GO" id="GO:0051301">
    <property type="term" value="P:cell division"/>
    <property type="evidence" value="ECO:0007669"/>
    <property type="project" value="UniProtKB-KW"/>
</dbReference>
<feature type="domain" description="SMC hinge" evidence="10">
    <location>
        <begin position="534"/>
        <end position="636"/>
    </location>
</feature>
<dbReference type="PIRSF" id="PIRSF005719">
    <property type="entry name" value="SMC"/>
    <property type="match status" value="1"/>
</dbReference>
<proteinExistence type="inferred from homology"/>
<keyword evidence="6 8" id="KW-0539">Nucleus</keyword>
<feature type="coiled-coil region" evidence="9">
    <location>
        <begin position="279"/>
        <end position="306"/>
    </location>
</feature>
<feature type="coiled-coil region" evidence="9">
    <location>
        <begin position="186"/>
        <end position="245"/>
    </location>
</feature>
<evidence type="ECO:0000256" key="3">
    <source>
        <dbReference type="ARBA" id="ARBA00022618"/>
    </source>
</evidence>
<dbReference type="CDD" id="cd03272">
    <property type="entry name" value="ABC_SMC3_euk"/>
    <property type="match status" value="1"/>
</dbReference>
<keyword evidence="12" id="KW-1185">Reference proteome</keyword>
<dbReference type="Gene3D" id="3.30.70.1620">
    <property type="match status" value="1"/>
</dbReference>
<gene>
    <name evidence="11" type="ORF">NEOLI_000391</name>
</gene>
<evidence type="ECO:0000256" key="6">
    <source>
        <dbReference type="ARBA" id="ARBA00023242"/>
    </source>
</evidence>
<dbReference type="InterPro" id="IPR041741">
    <property type="entry name" value="SMC3_ABC_euk"/>
</dbReference>
<dbReference type="Proteomes" id="UP000186594">
    <property type="component" value="Unassembled WGS sequence"/>
</dbReference>
<dbReference type="InterPro" id="IPR024704">
    <property type="entry name" value="SMC"/>
</dbReference>
<dbReference type="SUPFAM" id="SSF75553">
    <property type="entry name" value="Smc hinge domain"/>
    <property type="match status" value="1"/>
</dbReference>
<dbReference type="Gene3D" id="3.40.50.300">
    <property type="entry name" value="P-loop containing nucleotide triphosphate hydrolases"/>
    <property type="match status" value="2"/>
</dbReference>
<dbReference type="Pfam" id="PF02463">
    <property type="entry name" value="SMC_N"/>
    <property type="match status" value="1"/>
</dbReference>
<evidence type="ECO:0000256" key="1">
    <source>
        <dbReference type="ARBA" id="ARBA00004123"/>
    </source>
</evidence>
<dbReference type="GO" id="GO:0007059">
    <property type="term" value="P:chromosome segregation"/>
    <property type="evidence" value="ECO:0007669"/>
    <property type="project" value="UniProtKB-ARBA"/>
</dbReference>
<sequence length="1189" mass="137317">MHIKQIVIQGFKSYKDQTIIDPFSPKHNVVVGGNGSGKSNFFAAIRFVLSDAYTHMSREERQALLHEGAGSAVMSAYVEIIFDNTDNRFPTGKDEVTLRRTIGLKKDEYSLDKKSSSKSDVMNLLESAGFSRSNPYYIVPQGRITALTNAKDHERLLLLKEVAGTQVYEQRRTESIKIMEDTKLKQSKIDELLEYIEERLNELEEEKEELREFQEKDREKRCLEYTIYERELSEVNNQLNLIEEERVRVGNISDDRTAEFEERDEQIAVCTQIIYVLTVKRLDTEIAELQQKVELIAFEKRQLDKEHRERVKVRAQIEMEVQDISQDLGRSEQSQLEVVNELQNLDNEIRGKQEELTDMTPTFEAKRAEELDIQQQLEATEGRLEGLYAKQGRNSQFHTKRERDNWLRSEINSITQIKSRQEQLKIELGGEIEETNNRLQHIVQEIENKRSGIGNRRVNIQKVRSELEGAKFERDVLMDERKELWREETKLSSTLEKTKEEVRKAERAFASSTNRETSTALTALPQIIEKYGIQGVYDMLWRLKRLLGIGNLFHIIVENESIAEQIVRALNTEKKGRLTFMPLKRLRPKLPVYPESSDALPMLTKLRFEDKYAKAFQQVFGKTIICPSLDIASQYARSHGLNAITLVGDRSDRKGALTGGFLDSRKSRLAAVRTLKTCRQALEEQSTRAGEVKVALERKEQEITRAVGKYQSLEGKTKELEENAGQGELRRLVQEEGMLNGQIVKKTHSLAAINSALRTLDDQLVAFHSELSSQFTRSLSIEEEQTFNNLKVQVEQLRKSYSEIASQRAELESRKNILENHLKNHLYLRRDQLASRQMDIEMRSTGTLESKQKELEKANKDVDDVSAKLDELESSLDETSSEFQERQKERNTIQAFYFQSSLADRLETTRGHMAKRALLLQKKEECNRNIRDLGVLPEEAFEKYKKVKSETILKRLHKINEALKRFSHVNKKAFDQYNNFTNQKETLTKRREDLDVSKSSIEELIEVLDHRKEEAIERTFKQVSKNFTVIFEKLAPAGTGRLIMQRKIDRTQRTDDNSEEDKNSVENYVGISISVSFNSKEDEQQRIQQLSGGQKSLCALALIFSIQKCDPAPFYLLDEPDANLDAQYRTAVASLLAESTGQFICTTFRPEMIQQAEKFYGVVFHNKVSSVKAIPKEEALRFVEQEQPQ</sequence>
<comment type="caution">
    <text evidence="11">The sequence shown here is derived from an EMBL/GenBank/DDBJ whole genome shotgun (WGS) entry which is preliminary data.</text>
</comment>
<name>A0A1U7LUG1_NEOID</name>
<feature type="coiled-coil region" evidence="9">
    <location>
        <begin position="848"/>
        <end position="889"/>
    </location>
</feature>
<keyword evidence="7" id="KW-0131">Cell cycle</keyword>
<dbReference type="AlphaFoldDB" id="A0A1U7LUG1"/>